<evidence type="ECO:0000259" key="8">
    <source>
        <dbReference type="Pfam" id="PF00696"/>
    </source>
</evidence>
<dbReference type="PRINTS" id="PR01469">
    <property type="entry name" value="CARBMTKINASE"/>
</dbReference>
<evidence type="ECO:0000256" key="5">
    <source>
        <dbReference type="ARBA" id="ARBA00022777"/>
    </source>
</evidence>
<comment type="caution">
    <text evidence="9">The sequence shown here is derived from an EMBL/GenBank/DDBJ whole genome shotgun (WGS) entry which is preliminary data.</text>
</comment>
<dbReference type="SUPFAM" id="SSF53633">
    <property type="entry name" value="Carbamate kinase-like"/>
    <property type="match status" value="1"/>
</dbReference>
<dbReference type="FunFam" id="3.40.1160.10:FF:000007">
    <property type="entry name" value="Carbamate kinase"/>
    <property type="match status" value="1"/>
</dbReference>
<dbReference type="NCBIfam" id="NF009008">
    <property type="entry name" value="PRK12354.1"/>
    <property type="match status" value="1"/>
</dbReference>
<dbReference type="GO" id="GO:0005829">
    <property type="term" value="C:cytosol"/>
    <property type="evidence" value="ECO:0007669"/>
    <property type="project" value="TreeGrafter"/>
</dbReference>
<dbReference type="InterPro" id="IPR001048">
    <property type="entry name" value="Asp/Glu/Uridylate_kinase"/>
</dbReference>
<feature type="domain" description="Aspartate/glutamate/uridylate kinase" evidence="8">
    <location>
        <begin position="3"/>
        <end position="296"/>
    </location>
</feature>
<dbReference type="InterPro" id="IPR003964">
    <property type="entry name" value="Carb_kinase"/>
</dbReference>
<dbReference type="CDD" id="cd04235">
    <property type="entry name" value="AAK_CK"/>
    <property type="match status" value="1"/>
</dbReference>
<evidence type="ECO:0000256" key="1">
    <source>
        <dbReference type="ARBA" id="ARBA00011066"/>
    </source>
</evidence>
<proteinExistence type="inferred from homology"/>
<protein>
    <recommendedName>
        <fullName evidence="3 6">Carbamate kinase</fullName>
    </recommendedName>
</protein>
<keyword evidence="5 7" id="KW-0418">Kinase</keyword>
<reference evidence="9" key="1">
    <citation type="journal article" date="2020" name="ISME J.">
        <title>Gammaproteobacteria mediating utilization of methyl-, sulfur- and petroleum organic compounds in deep ocean hydrothermal plumes.</title>
        <authorList>
            <person name="Zhou Z."/>
            <person name="Liu Y."/>
            <person name="Pan J."/>
            <person name="Cron B.R."/>
            <person name="Toner B.M."/>
            <person name="Anantharaman K."/>
            <person name="Breier J.A."/>
            <person name="Dick G.J."/>
            <person name="Li M."/>
        </authorList>
    </citation>
    <scope>NUCLEOTIDE SEQUENCE</scope>
    <source>
        <strain evidence="9">SZUA-1476</strain>
    </source>
</reference>
<dbReference type="Pfam" id="PF00696">
    <property type="entry name" value="AA_kinase"/>
    <property type="match status" value="1"/>
</dbReference>
<dbReference type="PANTHER" id="PTHR30409">
    <property type="entry name" value="CARBAMATE KINASE"/>
    <property type="match status" value="1"/>
</dbReference>
<dbReference type="GO" id="GO:0019546">
    <property type="term" value="P:L-arginine deiminase pathway"/>
    <property type="evidence" value="ECO:0007669"/>
    <property type="project" value="TreeGrafter"/>
</dbReference>
<keyword evidence="4 7" id="KW-0808">Transferase</keyword>
<organism evidence="9 10">
    <name type="scientific">Thermococcus paralvinellae</name>
    <dbReference type="NCBI Taxonomy" id="582419"/>
    <lineage>
        <taxon>Archaea</taxon>
        <taxon>Methanobacteriati</taxon>
        <taxon>Methanobacteriota</taxon>
        <taxon>Thermococci</taxon>
        <taxon>Thermococcales</taxon>
        <taxon>Thermococcaceae</taxon>
        <taxon>Thermococcus</taxon>
    </lineage>
</organism>
<dbReference type="Gene3D" id="3.40.1160.10">
    <property type="entry name" value="Acetylglutamate kinase-like"/>
    <property type="match status" value="1"/>
</dbReference>
<gene>
    <name evidence="9" type="primary">arcC</name>
    <name evidence="9" type="ORF">EYH24_07760</name>
</gene>
<name>A0A832ZH53_9EURY</name>
<evidence type="ECO:0000256" key="3">
    <source>
        <dbReference type="ARBA" id="ARBA00020752"/>
    </source>
</evidence>
<sequence length="316" mass="34626">MGKRVVIALGGNAILQRGQRGTYEEQMENVRKTAKQIVDIILDNDYEVIITHGNGPQVGALLLHMDAGQQLYGIPAQPMDVAGAMTQGQIGYMIQQAITNELKRRGIYKPVATVVTQVLVDKNDPAFQNPSKPVGPFYDEETAKKLAKEKGWVIVEDAGRGWRRVVPSPDPKDIVERDVIRDLVEKGFIVIASGGGGIPVTEENGELKGVEAVIDKDLAGEKLAEVVNADIFMILTDVNGAAINYGKPNEKWLHKVTVDELRKYYEEGHFKKGSMGPKVLAAMRFVEWGGERAVIAALDRAVEALEGRTGTQVVKR</sequence>
<dbReference type="NCBIfam" id="NF009007">
    <property type="entry name" value="PRK12352.1"/>
    <property type="match status" value="1"/>
</dbReference>
<accession>A0A832ZH53</accession>
<dbReference type="EMBL" id="DQUR01000263">
    <property type="protein sequence ID" value="HIP89778.1"/>
    <property type="molecule type" value="Genomic_DNA"/>
</dbReference>
<dbReference type="GO" id="GO:0008804">
    <property type="term" value="F:carbamate kinase activity"/>
    <property type="evidence" value="ECO:0007669"/>
    <property type="project" value="UniProtKB-UniRule"/>
</dbReference>
<dbReference type="PIRSF" id="PIRSF000723">
    <property type="entry name" value="Carbamate_kin"/>
    <property type="match status" value="1"/>
</dbReference>
<evidence type="ECO:0000256" key="2">
    <source>
        <dbReference type="ARBA" id="ARBA00011738"/>
    </source>
</evidence>
<evidence type="ECO:0000256" key="4">
    <source>
        <dbReference type="ARBA" id="ARBA00022679"/>
    </source>
</evidence>
<evidence type="ECO:0000256" key="6">
    <source>
        <dbReference type="NCBIfam" id="TIGR00746"/>
    </source>
</evidence>
<dbReference type="InterPro" id="IPR036393">
    <property type="entry name" value="AceGlu_kinase-like_sf"/>
</dbReference>
<dbReference type="NCBIfam" id="TIGR00746">
    <property type="entry name" value="arcC"/>
    <property type="match status" value="1"/>
</dbReference>
<evidence type="ECO:0000313" key="9">
    <source>
        <dbReference type="EMBL" id="HIP89778.1"/>
    </source>
</evidence>
<dbReference type="AlphaFoldDB" id="A0A832ZH53"/>
<comment type="subunit">
    <text evidence="2">Homodimer.</text>
</comment>
<comment type="similarity">
    <text evidence="1 7">Belongs to the carbamate kinase family.</text>
</comment>
<evidence type="ECO:0000256" key="7">
    <source>
        <dbReference type="PIRNR" id="PIRNR000723"/>
    </source>
</evidence>
<dbReference type="Proteomes" id="UP000653692">
    <property type="component" value="Unassembled WGS sequence"/>
</dbReference>
<evidence type="ECO:0000313" key="10">
    <source>
        <dbReference type="Proteomes" id="UP000653692"/>
    </source>
</evidence>
<dbReference type="PANTHER" id="PTHR30409:SF1">
    <property type="entry name" value="CARBAMATE KINASE-RELATED"/>
    <property type="match status" value="1"/>
</dbReference>